<keyword evidence="5" id="KW-1185">Reference proteome</keyword>
<dbReference type="InterPro" id="IPR037233">
    <property type="entry name" value="CcmK-like_sf"/>
</dbReference>
<dbReference type="Pfam" id="PF00936">
    <property type="entry name" value="BMC"/>
    <property type="match status" value="1"/>
</dbReference>
<dbReference type="Gene3D" id="3.30.70.1710">
    <property type="match status" value="1"/>
</dbReference>
<comment type="subcellular location">
    <subcellularLocation>
        <location evidence="1">Bacterial microcompartment</location>
    </subcellularLocation>
</comment>
<evidence type="ECO:0000256" key="2">
    <source>
        <dbReference type="ARBA" id="ARBA00024446"/>
    </source>
</evidence>
<dbReference type="InterPro" id="IPR000249">
    <property type="entry name" value="BMC_dom"/>
</dbReference>
<proteinExistence type="predicted"/>
<evidence type="ECO:0000256" key="1">
    <source>
        <dbReference type="ARBA" id="ARBA00024322"/>
    </source>
</evidence>
<sequence>MDIRDLLPEDSEGRLRIIQESVPGKQISLAHIIGGPRPIVYKKLGLNPDIDFDNSAIGILNVTPPESAVIASDLAIKAGDVYLGFVDRFSGTLIITGRLSEVETAIQEIVSYFKNELEFAVCRITRR</sequence>
<accession>A0A410PZ66</accession>
<dbReference type="PANTHER" id="PTHR40449">
    <property type="entry name" value="ETHANOLAMINE UTILIZATION PROTEIN EUTS"/>
    <property type="match status" value="1"/>
</dbReference>
<protein>
    <submittedName>
        <fullName evidence="4">BMC domain-containing protein</fullName>
    </submittedName>
</protein>
<dbReference type="AlphaFoldDB" id="A0A410PZ66"/>
<gene>
    <name evidence="4" type="ORF">EQM06_08455</name>
</gene>
<dbReference type="SMART" id="SM00877">
    <property type="entry name" value="BMC"/>
    <property type="match status" value="1"/>
</dbReference>
<evidence type="ECO:0000313" key="4">
    <source>
        <dbReference type="EMBL" id="QAT44126.1"/>
    </source>
</evidence>
<reference evidence="4 5" key="1">
    <citation type="submission" date="2019-01" db="EMBL/GenBank/DDBJ databases">
        <title>Draft genomes of a novel of Aminipila strains.</title>
        <authorList>
            <person name="Ma S."/>
        </authorList>
    </citation>
    <scope>NUCLEOTIDE SEQUENCE [LARGE SCALE GENOMIC DNA]</scope>
    <source>
        <strain evidence="5">JN-39</strain>
    </source>
</reference>
<dbReference type="EMBL" id="CP035281">
    <property type="protein sequence ID" value="QAT44126.1"/>
    <property type="molecule type" value="Genomic_DNA"/>
</dbReference>
<dbReference type="Proteomes" id="UP000287601">
    <property type="component" value="Chromosome"/>
</dbReference>
<name>A0A410PZ66_9FIRM</name>
<feature type="domain" description="Bacterial microcompartment" evidence="3">
    <location>
        <begin position="55"/>
        <end position="127"/>
    </location>
</feature>
<evidence type="ECO:0000259" key="3">
    <source>
        <dbReference type="SMART" id="SM00877"/>
    </source>
</evidence>
<dbReference type="GO" id="GO:0031469">
    <property type="term" value="C:bacterial microcompartment"/>
    <property type="evidence" value="ECO:0007669"/>
    <property type="project" value="UniProtKB-SubCell"/>
</dbReference>
<dbReference type="CDD" id="cd07046">
    <property type="entry name" value="BMC_PduU-EutS"/>
    <property type="match status" value="1"/>
</dbReference>
<organism evidence="4 5">
    <name type="scientific">Aminipila luticellarii</name>
    <dbReference type="NCBI Taxonomy" id="2507160"/>
    <lineage>
        <taxon>Bacteria</taxon>
        <taxon>Bacillati</taxon>
        <taxon>Bacillota</taxon>
        <taxon>Clostridia</taxon>
        <taxon>Peptostreptococcales</taxon>
        <taxon>Anaerovoracaceae</taxon>
        <taxon>Aminipila</taxon>
    </lineage>
</organism>
<keyword evidence="2" id="KW-1283">Bacterial microcompartment</keyword>
<dbReference type="SUPFAM" id="SSF143414">
    <property type="entry name" value="CcmK-like"/>
    <property type="match status" value="1"/>
</dbReference>
<dbReference type="PANTHER" id="PTHR40449:SF2">
    <property type="entry name" value="BACTERIAL MICROCOMPARTMENT SHELL PROTEIN EUTS"/>
    <property type="match status" value="1"/>
</dbReference>
<dbReference type="KEGG" id="amij:EQM06_08455"/>
<evidence type="ECO:0000313" key="5">
    <source>
        <dbReference type="Proteomes" id="UP000287601"/>
    </source>
</evidence>
<dbReference type="OrthoDB" id="9794459at2"/>
<dbReference type="InterPro" id="IPR009307">
    <property type="entry name" value="EutS/PduU/CutR"/>
</dbReference>
<dbReference type="PIRSF" id="PIRSF012296">
    <property type="entry name" value="EutS_PduU"/>
    <property type="match status" value="1"/>
</dbReference>